<organism evidence="7 8">
    <name type="scientific">Xanthomonas protegens</name>
    <dbReference type="NCBI Taxonomy" id="3380705"/>
    <lineage>
        <taxon>Bacteria</taxon>
        <taxon>Pseudomonadati</taxon>
        <taxon>Pseudomonadota</taxon>
        <taxon>Gammaproteobacteria</taxon>
        <taxon>Lysobacterales</taxon>
        <taxon>Lysobacteraceae</taxon>
        <taxon>Xanthomonas</taxon>
    </lineage>
</organism>
<keyword evidence="3 6" id="KW-0227">DNA damage</keyword>
<dbReference type="Gene3D" id="3.40.960.10">
    <property type="entry name" value="VSR Endonuclease"/>
    <property type="match status" value="1"/>
</dbReference>
<evidence type="ECO:0000313" key="8">
    <source>
        <dbReference type="Proteomes" id="UP001486626"/>
    </source>
</evidence>
<protein>
    <recommendedName>
        <fullName evidence="6">Very short patch repair endonuclease</fullName>
        <ecNumber evidence="6">3.1.-.-</ecNumber>
    </recommendedName>
</protein>
<dbReference type="SUPFAM" id="SSF52980">
    <property type="entry name" value="Restriction endonuclease-like"/>
    <property type="match status" value="1"/>
</dbReference>
<dbReference type="InterPro" id="IPR011335">
    <property type="entry name" value="Restrct_endonuc-II-like"/>
</dbReference>
<comment type="caution">
    <text evidence="7">The sequence shown here is derived from an EMBL/GenBank/DDBJ whole genome shotgun (WGS) entry which is preliminary data.</text>
</comment>
<keyword evidence="8" id="KW-1185">Reference proteome</keyword>
<evidence type="ECO:0000256" key="2">
    <source>
        <dbReference type="ARBA" id="ARBA00022759"/>
    </source>
</evidence>
<dbReference type="Pfam" id="PF03852">
    <property type="entry name" value="Vsr"/>
    <property type="match status" value="1"/>
</dbReference>
<keyword evidence="5 6" id="KW-0234">DNA repair</keyword>
<dbReference type="EMBL" id="JAQJCQ010000012">
    <property type="protein sequence ID" value="MEL4892567.1"/>
    <property type="molecule type" value="Genomic_DNA"/>
</dbReference>
<keyword evidence="2 6" id="KW-0255">Endonuclease</keyword>
<dbReference type="GO" id="GO:0004519">
    <property type="term" value="F:endonuclease activity"/>
    <property type="evidence" value="ECO:0007669"/>
    <property type="project" value="UniProtKB-KW"/>
</dbReference>
<sequence>MSKETRSRVMSRIRGRDTKPEMVVRRYLHSRGLRYSLHDRKLPGKPDLVFRSRKVAVFVHGCFWHGHEGCKNWKMPKSQTEYWLDKISGNRKRDAKAIRSLKKDGWLVRVIWACQLSEKRLDRLYQTITERDKI</sequence>
<reference evidence="7 8" key="1">
    <citation type="journal article" date="2024" name="FEMS Microbiol. Lett.">
        <title>Xanthomonas protegens sp. nov., a novel rice seed-associated bacterium, provides in vivo protection against X. oryzae pv. oryzae, the bacterial leaf blight pathogen.</title>
        <authorList>
            <person name="Rana R."/>
            <person name="Sharma A."/>
            <person name="Madhavan V.N."/>
            <person name="Korpole S."/>
            <person name="Sonti R.V."/>
            <person name="Patel H.K."/>
            <person name="Patil P.B."/>
        </authorList>
    </citation>
    <scope>NUCLEOTIDE SEQUENCE [LARGE SCALE GENOMIC DNA]</scope>
    <source>
        <strain evidence="7 8">PPL118</strain>
    </source>
</reference>
<accession>A0ABU9LEE1</accession>
<evidence type="ECO:0000256" key="1">
    <source>
        <dbReference type="ARBA" id="ARBA00022722"/>
    </source>
</evidence>
<proteinExistence type="inferred from homology"/>
<dbReference type="InterPro" id="IPR004603">
    <property type="entry name" value="DNA_mismatch_endonuc_vsr"/>
</dbReference>
<comment type="function">
    <text evidence="6">May nick specific sequences that contain T:G mispairs resulting from m5C-deamination.</text>
</comment>
<evidence type="ECO:0000256" key="5">
    <source>
        <dbReference type="ARBA" id="ARBA00023204"/>
    </source>
</evidence>
<name>A0ABU9LEE1_9XANT</name>
<gene>
    <name evidence="7" type="ORF">PIQ37_14180</name>
</gene>
<dbReference type="RefSeq" id="WP_342073935.1">
    <property type="nucleotide sequence ID" value="NZ_JAQJCQ010000012.1"/>
</dbReference>
<dbReference type="EC" id="3.1.-.-" evidence="6"/>
<keyword evidence="1 6" id="KW-0540">Nuclease</keyword>
<dbReference type="NCBIfam" id="TIGR00632">
    <property type="entry name" value="vsr"/>
    <property type="match status" value="1"/>
</dbReference>
<comment type="similarity">
    <text evidence="6">Belongs to the vsr family.</text>
</comment>
<dbReference type="PIRSF" id="PIRSF018267">
    <property type="entry name" value="VSR_endonuc"/>
    <property type="match status" value="1"/>
</dbReference>
<keyword evidence="4 6" id="KW-0378">Hydrolase</keyword>
<evidence type="ECO:0000256" key="3">
    <source>
        <dbReference type="ARBA" id="ARBA00022763"/>
    </source>
</evidence>
<evidence type="ECO:0000256" key="6">
    <source>
        <dbReference type="PIRNR" id="PIRNR018267"/>
    </source>
</evidence>
<evidence type="ECO:0000313" key="7">
    <source>
        <dbReference type="EMBL" id="MEL4892567.1"/>
    </source>
</evidence>
<evidence type="ECO:0000256" key="4">
    <source>
        <dbReference type="ARBA" id="ARBA00022801"/>
    </source>
</evidence>
<dbReference type="CDD" id="cd00221">
    <property type="entry name" value="Vsr"/>
    <property type="match status" value="1"/>
</dbReference>
<dbReference type="Proteomes" id="UP001486626">
    <property type="component" value="Unassembled WGS sequence"/>
</dbReference>